<dbReference type="GO" id="GO:0005634">
    <property type="term" value="C:nucleus"/>
    <property type="evidence" value="ECO:0007669"/>
    <property type="project" value="UniProtKB-SubCell"/>
</dbReference>
<keyword evidence="8 10" id="KW-0675">Receptor</keyword>
<reference evidence="13" key="1">
    <citation type="submission" date="2021-12" db="EMBL/GenBank/DDBJ databases">
        <authorList>
            <person name="Martin H S."/>
        </authorList>
    </citation>
    <scope>NUCLEOTIDE SEQUENCE</scope>
</reference>
<evidence type="ECO:0000256" key="6">
    <source>
        <dbReference type="ARBA" id="ARBA00023125"/>
    </source>
</evidence>
<feature type="non-terminal residue" evidence="13">
    <location>
        <position position="524"/>
    </location>
</feature>
<dbReference type="EMBL" id="OV170231">
    <property type="protein sequence ID" value="CAH0716107.1"/>
    <property type="molecule type" value="Genomic_DNA"/>
</dbReference>
<sequence length="524" mass="59512">MEGKPEALCRVCGDKASGKHYGVPSCDGCRGFFKRSIRRNLDYVCKENGRCVVDVSRRNQCQACRFSKCLRVNMKKDAVQHERAPRQITSQHQLALQKLSYSLARQNSFFPSPAPVGMSTLPHYQYNTLPEQSHNFLEIPAFQNFPRVPEPLSMDIANLGPLFNNPNPLHPLNPFKIPLFPAPVHYPVSHSGYLNTNIFYPPLISSDNNPTLYTDIQNAYSSNLNSPKYNASYNKDSTEKPDSQFCDKIKEDEVSSSEEACKTDMNVESKTIQQHSPSSFEPPAHYVARNLDKRCSIINVDSNDRIIVESMKNQKCQPETTSHSIDEGTTCKIKFHNPLVLDIELYDPAAKLLVATVKWLHSVASFEQITQSEQTSLLQSNWKELFIMHAAQYSFFFDEGYVSSVIMSKRPNIKEELRKLTALLKRIGQCRLDKTEFECLKTSLLFRADSLDITTQMEITQEKTLIQLQRHCTGKESRFARLMLIIPSVCCVANYGLLEDLLFSTSSTEDINAILCRILAYTAM</sequence>
<dbReference type="SMART" id="SM00399">
    <property type="entry name" value="ZnF_C4"/>
    <property type="match status" value="1"/>
</dbReference>
<dbReference type="CDD" id="cd07164">
    <property type="entry name" value="NR_DBD_PNR_like_1"/>
    <property type="match status" value="1"/>
</dbReference>
<keyword evidence="5 10" id="KW-0805">Transcription regulation</keyword>
<evidence type="ECO:0000313" key="13">
    <source>
        <dbReference type="EMBL" id="CAH0716107.1"/>
    </source>
</evidence>
<evidence type="ECO:0000259" key="11">
    <source>
        <dbReference type="PROSITE" id="PS51030"/>
    </source>
</evidence>
<comment type="similarity">
    <text evidence="10">Belongs to the nuclear hormone receptor family.</text>
</comment>
<dbReference type="InterPro" id="IPR050274">
    <property type="entry name" value="Nuclear_hormone_rcpt_NR2"/>
</dbReference>
<keyword evidence="6 10" id="KW-0238">DNA-binding</keyword>
<dbReference type="GO" id="GO:0008270">
    <property type="term" value="F:zinc ion binding"/>
    <property type="evidence" value="ECO:0007669"/>
    <property type="project" value="UniProtKB-KW"/>
</dbReference>
<evidence type="ECO:0000313" key="14">
    <source>
        <dbReference type="Proteomes" id="UP000838878"/>
    </source>
</evidence>
<dbReference type="Gene3D" id="1.10.565.10">
    <property type="entry name" value="Retinoid X Receptor"/>
    <property type="match status" value="1"/>
</dbReference>
<dbReference type="InterPro" id="IPR001723">
    <property type="entry name" value="Nuclear_hrmn_rcpt"/>
</dbReference>
<evidence type="ECO:0000256" key="2">
    <source>
        <dbReference type="ARBA" id="ARBA00022723"/>
    </source>
</evidence>
<dbReference type="SUPFAM" id="SSF57716">
    <property type="entry name" value="Glucocorticoid receptor-like (DNA-binding domain)"/>
    <property type="match status" value="1"/>
</dbReference>
<dbReference type="Proteomes" id="UP000838878">
    <property type="component" value="Chromosome 11"/>
</dbReference>
<dbReference type="PROSITE" id="PS51030">
    <property type="entry name" value="NUCLEAR_REC_DBD_2"/>
    <property type="match status" value="1"/>
</dbReference>
<dbReference type="InterPro" id="IPR000536">
    <property type="entry name" value="Nucl_hrmn_rcpt_lig-bd"/>
</dbReference>
<keyword evidence="3 10" id="KW-0863">Zinc-finger</keyword>
<dbReference type="FunFam" id="3.30.50.10:FF:000058">
    <property type="entry name" value="Nuclear Hormone Receptor family"/>
    <property type="match status" value="1"/>
</dbReference>
<accession>A0A8J9U9D3</accession>
<dbReference type="InterPro" id="IPR001628">
    <property type="entry name" value="Znf_hrmn_rcpt"/>
</dbReference>
<dbReference type="PROSITE" id="PS00031">
    <property type="entry name" value="NUCLEAR_REC_DBD_1"/>
    <property type="match status" value="1"/>
</dbReference>
<dbReference type="PANTHER" id="PTHR24083">
    <property type="entry name" value="NUCLEAR HORMONE RECEPTOR"/>
    <property type="match status" value="1"/>
</dbReference>
<dbReference type="PROSITE" id="PS51843">
    <property type="entry name" value="NR_LBD"/>
    <property type="match status" value="1"/>
</dbReference>
<dbReference type="GO" id="GO:0043565">
    <property type="term" value="F:sequence-specific DNA binding"/>
    <property type="evidence" value="ECO:0007669"/>
    <property type="project" value="InterPro"/>
</dbReference>
<dbReference type="Pfam" id="PF00104">
    <property type="entry name" value="Hormone_recep"/>
    <property type="match status" value="1"/>
</dbReference>
<evidence type="ECO:0000256" key="3">
    <source>
        <dbReference type="ARBA" id="ARBA00022771"/>
    </source>
</evidence>
<keyword evidence="9 10" id="KW-0539">Nucleus</keyword>
<evidence type="ECO:0000256" key="5">
    <source>
        <dbReference type="ARBA" id="ARBA00023015"/>
    </source>
</evidence>
<dbReference type="AlphaFoldDB" id="A0A8J9U9D3"/>
<protein>
    <submittedName>
        <fullName evidence="13">Uncharacterized protein</fullName>
    </submittedName>
</protein>
<dbReference type="Pfam" id="PF00105">
    <property type="entry name" value="zf-C4"/>
    <property type="match status" value="1"/>
</dbReference>
<gene>
    <name evidence="13" type="ORF">BINO364_LOCUS2940</name>
</gene>
<evidence type="ECO:0000259" key="12">
    <source>
        <dbReference type="PROSITE" id="PS51843"/>
    </source>
</evidence>
<evidence type="ECO:0000256" key="8">
    <source>
        <dbReference type="ARBA" id="ARBA00023170"/>
    </source>
</evidence>
<dbReference type="Gene3D" id="3.30.50.10">
    <property type="entry name" value="Erythroid Transcription Factor GATA-1, subunit A"/>
    <property type="match status" value="1"/>
</dbReference>
<evidence type="ECO:0000256" key="9">
    <source>
        <dbReference type="ARBA" id="ARBA00023242"/>
    </source>
</evidence>
<evidence type="ECO:0000256" key="1">
    <source>
        <dbReference type="ARBA" id="ARBA00004123"/>
    </source>
</evidence>
<dbReference type="SUPFAM" id="SSF48508">
    <property type="entry name" value="Nuclear receptor ligand-binding domain"/>
    <property type="match status" value="1"/>
</dbReference>
<dbReference type="PRINTS" id="PR00047">
    <property type="entry name" value="STROIDFINGER"/>
</dbReference>
<evidence type="ECO:0000256" key="7">
    <source>
        <dbReference type="ARBA" id="ARBA00023163"/>
    </source>
</evidence>
<proteinExistence type="inferred from homology"/>
<name>A0A8J9U9D3_9NEOP</name>
<dbReference type="PRINTS" id="PR00398">
    <property type="entry name" value="STRDHORMONER"/>
</dbReference>
<feature type="domain" description="Nuclear receptor" evidence="11">
    <location>
        <begin position="6"/>
        <end position="81"/>
    </location>
</feature>
<dbReference type="OrthoDB" id="5771769at2759"/>
<keyword evidence="2 10" id="KW-0479">Metal-binding</keyword>
<organism evidence="13 14">
    <name type="scientific">Brenthis ino</name>
    <name type="common">lesser marbled fritillary</name>
    <dbReference type="NCBI Taxonomy" id="405034"/>
    <lineage>
        <taxon>Eukaryota</taxon>
        <taxon>Metazoa</taxon>
        <taxon>Ecdysozoa</taxon>
        <taxon>Arthropoda</taxon>
        <taxon>Hexapoda</taxon>
        <taxon>Insecta</taxon>
        <taxon>Pterygota</taxon>
        <taxon>Neoptera</taxon>
        <taxon>Endopterygota</taxon>
        <taxon>Lepidoptera</taxon>
        <taxon>Glossata</taxon>
        <taxon>Ditrysia</taxon>
        <taxon>Papilionoidea</taxon>
        <taxon>Nymphalidae</taxon>
        <taxon>Heliconiinae</taxon>
        <taxon>Argynnini</taxon>
        <taxon>Brenthis</taxon>
    </lineage>
</organism>
<dbReference type="GO" id="GO:0003700">
    <property type="term" value="F:DNA-binding transcription factor activity"/>
    <property type="evidence" value="ECO:0007669"/>
    <property type="project" value="InterPro"/>
</dbReference>
<evidence type="ECO:0000256" key="4">
    <source>
        <dbReference type="ARBA" id="ARBA00022833"/>
    </source>
</evidence>
<keyword evidence="7 10" id="KW-0804">Transcription</keyword>
<dbReference type="InterPro" id="IPR035500">
    <property type="entry name" value="NHR-like_dom_sf"/>
</dbReference>
<comment type="subcellular location">
    <subcellularLocation>
        <location evidence="1 10">Nucleus</location>
    </subcellularLocation>
</comment>
<keyword evidence="4 10" id="KW-0862">Zinc</keyword>
<dbReference type="SMART" id="SM00430">
    <property type="entry name" value="HOLI"/>
    <property type="match status" value="1"/>
</dbReference>
<dbReference type="InterPro" id="IPR013088">
    <property type="entry name" value="Znf_NHR/GATA"/>
</dbReference>
<keyword evidence="14" id="KW-1185">Reference proteome</keyword>
<evidence type="ECO:0000256" key="10">
    <source>
        <dbReference type="RuleBase" id="RU004334"/>
    </source>
</evidence>
<feature type="domain" description="NR LBD" evidence="12">
    <location>
        <begin position="307"/>
        <end position="522"/>
    </location>
</feature>